<sequence length="303" mass="34193">MNKFYLPIALVFLFVWSSCDLYPQDEYREFYVVESYLVANRALPGVRLSRTVSLEEEYSVQESGIGNANIEMYLLAEDGSIERTYTYVNDPNNANNFYRTVSQDRILPGRNYQLQVTFPGNSDTVRATTLVPGEFQTVGSVIDTAFYQSEEQITVTTTQSKYPGRQTYFVFSVISAEPVEENLTPFYRDQVFDQDEDIEDFEINSSGIINEGNYDINSDGTLSLRVPWLAVAFYGDNDIVANTIDDNLYDFIRSQEVQTGGGPSILPPGEIQNIIYNVEGGIGIFGSLASDTNRVFIERPIQN</sequence>
<dbReference type="PROSITE" id="PS51257">
    <property type="entry name" value="PROKAR_LIPOPROTEIN"/>
    <property type="match status" value="1"/>
</dbReference>
<comment type="caution">
    <text evidence="1">The sequence shown here is derived from an EMBL/GenBank/DDBJ whole genome shotgun (WGS) entry which is preliminary data.</text>
</comment>
<gene>
    <name evidence="1" type="ORF">G3570_10115</name>
</gene>
<accession>A0A6M1SXJ2</accession>
<dbReference type="InterPro" id="IPR025345">
    <property type="entry name" value="DUF4249"/>
</dbReference>
<proteinExistence type="predicted"/>
<dbReference type="Pfam" id="PF14054">
    <property type="entry name" value="DUF4249"/>
    <property type="match status" value="1"/>
</dbReference>
<protein>
    <submittedName>
        <fullName evidence="1">DUF4249 family protein</fullName>
    </submittedName>
</protein>
<name>A0A6M1SXJ2_9BACT</name>
<dbReference type="Proteomes" id="UP000473278">
    <property type="component" value="Unassembled WGS sequence"/>
</dbReference>
<keyword evidence="2" id="KW-1185">Reference proteome</keyword>
<reference evidence="1 2" key="1">
    <citation type="submission" date="2020-02" db="EMBL/GenBank/DDBJ databases">
        <title>Balneolaceae bacterium YR4-1, complete genome.</title>
        <authorList>
            <person name="Li Y."/>
            <person name="Wu S."/>
        </authorList>
    </citation>
    <scope>NUCLEOTIDE SEQUENCE [LARGE SCALE GENOMIC DNA]</scope>
    <source>
        <strain evidence="1 2">YR4-1</strain>
    </source>
</reference>
<dbReference type="RefSeq" id="WP_165141926.1">
    <property type="nucleotide sequence ID" value="NZ_JAALLT010000003.1"/>
</dbReference>
<evidence type="ECO:0000313" key="2">
    <source>
        <dbReference type="Proteomes" id="UP000473278"/>
    </source>
</evidence>
<dbReference type="AlphaFoldDB" id="A0A6M1SXJ2"/>
<dbReference type="EMBL" id="JAALLT010000003">
    <property type="protein sequence ID" value="NGP76988.1"/>
    <property type="molecule type" value="Genomic_DNA"/>
</dbReference>
<evidence type="ECO:0000313" key="1">
    <source>
        <dbReference type="EMBL" id="NGP76988.1"/>
    </source>
</evidence>
<organism evidence="1 2">
    <name type="scientific">Halalkalibaculum roseum</name>
    <dbReference type="NCBI Taxonomy" id="2709311"/>
    <lineage>
        <taxon>Bacteria</taxon>
        <taxon>Pseudomonadati</taxon>
        <taxon>Balneolota</taxon>
        <taxon>Balneolia</taxon>
        <taxon>Balneolales</taxon>
        <taxon>Balneolaceae</taxon>
        <taxon>Halalkalibaculum</taxon>
    </lineage>
</organism>